<feature type="modified residue" description="N6-(pyridoxal phosphate)lysine" evidence="4">
    <location>
        <position position="194"/>
    </location>
</feature>
<dbReference type="GO" id="GO:0019346">
    <property type="term" value="P:transsulfuration"/>
    <property type="evidence" value="ECO:0007669"/>
    <property type="project" value="InterPro"/>
</dbReference>
<dbReference type="RefSeq" id="WP_008485141.1">
    <property type="nucleotide sequence ID" value="NZ_AMRI01000016.1"/>
</dbReference>
<dbReference type="Gene3D" id="3.90.1150.10">
    <property type="entry name" value="Aspartate Aminotransferase, domain 1"/>
    <property type="match status" value="1"/>
</dbReference>
<dbReference type="eggNOG" id="COG0626">
    <property type="taxonomic scope" value="Bacteria"/>
</dbReference>
<dbReference type="OrthoDB" id="9805807at2"/>
<dbReference type="InterPro" id="IPR015424">
    <property type="entry name" value="PyrdxlP-dep_Trfase"/>
</dbReference>
<name>K2K2J8_9GAMM</name>
<evidence type="ECO:0000313" key="7">
    <source>
        <dbReference type="Proteomes" id="UP000006755"/>
    </source>
</evidence>
<accession>K2K2J8</accession>
<dbReference type="InterPro" id="IPR015422">
    <property type="entry name" value="PyrdxlP-dep_Trfase_small"/>
</dbReference>
<keyword evidence="6" id="KW-0456">Lyase</keyword>
<dbReference type="AlphaFoldDB" id="K2K2J8"/>
<dbReference type="Pfam" id="PF01053">
    <property type="entry name" value="Cys_Met_Meta_PP"/>
    <property type="match status" value="1"/>
</dbReference>
<evidence type="ECO:0000256" key="1">
    <source>
        <dbReference type="ARBA" id="ARBA00001933"/>
    </source>
</evidence>
<evidence type="ECO:0000256" key="4">
    <source>
        <dbReference type="PIRSR" id="PIRSR001434-2"/>
    </source>
</evidence>
<comment type="cofactor">
    <cofactor evidence="1 5">
        <name>pyridoxal 5'-phosphate</name>
        <dbReference type="ChEBI" id="CHEBI:597326"/>
    </cofactor>
</comment>
<dbReference type="Proteomes" id="UP000006755">
    <property type="component" value="Unassembled WGS sequence"/>
</dbReference>
<keyword evidence="3 4" id="KW-0663">Pyridoxal phosphate</keyword>
<dbReference type="GO" id="GO:0005737">
    <property type="term" value="C:cytoplasm"/>
    <property type="evidence" value="ECO:0007669"/>
    <property type="project" value="TreeGrafter"/>
</dbReference>
<dbReference type="PATRIC" id="fig|745411.4.peg.2390"/>
<evidence type="ECO:0000256" key="2">
    <source>
        <dbReference type="ARBA" id="ARBA00009077"/>
    </source>
</evidence>
<dbReference type="GO" id="GO:0019343">
    <property type="term" value="P:cysteine biosynthetic process via cystathionine"/>
    <property type="evidence" value="ECO:0007669"/>
    <property type="project" value="TreeGrafter"/>
</dbReference>
<dbReference type="EMBL" id="AMRI01000016">
    <property type="protein sequence ID" value="EKE71685.1"/>
    <property type="molecule type" value="Genomic_DNA"/>
</dbReference>
<dbReference type="GO" id="GO:0030170">
    <property type="term" value="F:pyridoxal phosphate binding"/>
    <property type="evidence" value="ECO:0007669"/>
    <property type="project" value="InterPro"/>
</dbReference>
<dbReference type="CDD" id="cd00614">
    <property type="entry name" value="CGS_like"/>
    <property type="match status" value="1"/>
</dbReference>
<evidence type="ECO:0000313" key="6">
    <source>
        <dbReference type="EMBL" id="EKE71685.1"/>
    </source>
</evidence>
<protein>
    <submittedName>
        <fullName evidence="6">Cystathionine beta-lyase</fullName>
        <ecNumber evidence="6">4.4.1.8</ecNumber>
    </submittedName>
</protein>
<dbReference type="EC" id="4.4.1.8" evidence="6"/>
<keyword evidence="7" id="KW-1185">Reference proteome</keyword>
<reference evidence="6 7" key="1">
    <citation type="journal article" date="2012" name="J. Bacteriol.">
        <title>Genome Sequence of Gallaecimonas xiamenensis Type Strain 3-C-1.</title>
        <authorList>
            <person name="Lai Q."/>
            <person name="Wang L."/>
            <person name="Wang W."/>
            <person name="Shao Z."/>
        </authorList>
    </citation>
    <scope>NUCLEOTIDE SEQUENCE [LARGE SCALE GENOMIC DNA]</scope>
    <source>
        <strain evidence="6 7">3-C-1</strain>
    </source>
</reference>
<organism evidence="6 7">
    <name type="scientific">Gallaecimonas xiamenensis 3-C-1</name>
    <dbReference type="NCBI Taxonomy" id="745411"/>
    <lineage>
        <taxon>Bacteria</taxon>
        <taxon>Pseudomonadati</taxon>
        <taxon>Pseudomonadota</taxon>
        <taxon>Gammaproteobacteria</taxon>
        <taxon>Enterobacterales</taxon>
        <taxon>Gallaecimonadaceae</taxon>
        <taxon>Gallaecimonas</taxon>
    </lineage>
</organism>
<dbReference type="InterPro" id="IPR054542">
    <property type="entry name" value="Cys_met_metab_PP"/>
</dbReference>
<dbReference type="FunFam" id="3.40.640.10:FF:000009">
    <property type="entry name" value="Cystathionine gamma-synthase homolog"/>
    <property type="match status" value="1"/>
</dbReference>
<dbReference type="GO" id="GO:0003962">
    <property type="term" value="F:cystathionine gamma-synthase activity"/>
    <property type="evidence" value="ECO:0007669"/>
    <property type="project" value="TreeGrafter"/>
</dbReference>
<evidence type="ECO:0000256" key="3">
    <source>
        <dbReference type="ARBA" id="ARBA00022898"/>
    </source>
</evidence>
<gene>
    <name evidence="6" type="ORF">B3C1_12139</name>
</gene>
<dbReference type="PIRSF" id="PIRSF001434">
    <property type="entry name" value="CGS"/>
    <property type="match status" value="1"/>
</dbReference>
<dbReference type="PANTHER" id="PTHR11808:SF15">
    <property type="entry name" value="CYSTATHIONINE GAMMA-LYASE"/>
    <property type="match status" value="1"/>
</dbReference>
<dbReference type="PROSITE" id="PS00868">
    <property type="entry name" value="CYS_MET_METAB_PP"/>
    <property type="match status" value="1"/>
</dbReference>
<dbReference type="SUPFAM" id="SSF53383">
    <property type="entry name" value="PLP-dependent transferases"/>
    <property type="match status" value="1"/>
</dbReference>
<dbReference type="STRING" id="745411.B3C1_12139"/>
<dbReference type="InterPro" id="IPR015421">
    <property type="entry name" value="PyrdxlP-dep_Trfase_major"/>
</dbReference>
<comment type="similarity">
    <text evidence="2 5">Belongs to the trans-sulfuration enzymes family.</text>
</comment>
<dbReference type="Gene3D" id="3.40.640.10">
    <property type="entry name" value="Type I PLP-dependent aspartate aminotransferase-like (Major domain)"/>
    <property type="match status" value="1"/>
</dbReference>
<dbReference type="GO" id="GO:0004123">
    <property type="term" value="F:cystathionine gamma-lyase activity"/>
    <property type="evidence" value="ECO:0007669"/>
    <property type="project" value="TreeGrafter"/>
</dbReference>
<dbReference type="PANTHER" id="PTHR11808">
    <property type="entry name" value="TRANS-SULFURATION ENZYME FAMILY MEMBER"/>
    <property type="match status" value="1"/>
</dbReference>
<proteinExistence type="inferred from homology"/>
<comment type="caution">
    <text evidence="6">The sequence shown here is derived from an EMBL/GenBank/DDBJ whole genome shotgun (WGS) entry which is preliminary data.</text>
</comment>
<evidence type="ECO:0000256" key="5">
    <source>
        <dbReference type="RuleBase" id="RU362118"/>
    </source>
</evidence>
<dbReference type="InterPro" id="IPR000277">
    <property type="entry name" value="Cys/Met-Metab_PyrdxlP-dep_enz"/>
</dbReference>
<sequence length="377" mass="40413">MRKKTALIHGAHQGDRHFGAMATPIYQSSTFRQAPDHPGPYQYSRGANPSRQALEDQIALLEEGERGFAFASGMAAITAVMMLLRPGDQVLLTQDLYGGTYRLMEQVMAPFGLKACYVDSSQPQEVAAAITPDSRMLYVETPANPLLSITDLSAMASLAQQHGLLLVVDNTFATPYWQNPLALGADLVVHSATKYLGGHSDLLAGLAVSRSAELGRRLFRIQASTGAVLGPQDCFLLQRGIKTLGVRMEGIEDNARQLAPWLAAQQAVRRLYYPGLAAPEAKAAHQRQCGGFGGIISLELDSAERALALARGCHYFALADSLGAVESLINLPARMSHGALPAATRQRLGISDSLVRLSVGLEDIDDLKADLAQALAP</sequence>